<feature type="chain" id="PRO_5046490524" description="Lipoprotein" evidence="1">
    <location>
        <begin position="20"/>
        <end position="177"/>
    </location>
</feature>
<name>A0ABN1QBV0_9ACTN</name>
<keyword evidence="1" id="KW-0732">Signal</keyword>
<protein>
    <recommendedName>
        <fullName evidence="4">Lipoprotein</fullName>
    </recommendedName>
</protein>
<dbReference type="SUPFAM" id="SSF54427">
    <property type="entry name" value="NTF2-like"/>
    <property type="match status" value="1"/>
</dbReference>
<evidence type="ECO:0000256" key="1">
    <source>
        <dbReference type="SAM" id="SignalP"/>
    </source>
</evidence>
<gene>
    <name evidence="2" type="ORF">GCM10009550_09200</name>
</gene>
<reference evidence="2 3" key="1">
    <citation type="journal article" date="2019" name="Int. J. Syst. Evol. Microbiol.">
        <title>The Global Catalogue of Microorganisms (GCM) 10K type strain sequencing project: providing services to taxonomists for standard genome sequencing and annotation.</title>
        <authorList>
            <consortium name="The Broad Institute Genomics Platform"/>
            <consortium name="The Broad Institute Genome Sequencing Center for Infectious Disease"/>
            <person name="Wu L."/>
            <person name="Ma J."/>
        </authorList>
    </citation>
    <scope>NUCLEOTIDE SEQUENCE [LARGE SCALE GENOMIC DNA]</scope>
    <source>
        <strain evidence="2 3">JCM 10696</strain>
    </source>
</reference>
<feature type="signal peptide" evidence="1">
    <location>
        <begin position="1"/>
        <end position="19"/>
    </location>
</feature>
<evidence type="ECO:0000313" key="2">
    <source>
        <dbReference type="EMBL" id="GAA0940090.1"/>
    </source>
</evidence>
<comment type="caution">
    <text evidence="2">The sequence shown here is derived from an EMBL/GenBank/DDBJ whole genome shotgun (WGS) entry which is preliminary data.</text>
</comment>
<dbReference type="InterPro" id="IPR032710">
    <property type="entry name" value="NTF2-like_dom_sf"/>
</dbReference>
<dbReference type="Proteomes" id="UP001500665">
    <property type="component" value="Unassembled WGS sequence"/>
</dbReference>
<dbReference type="PROSITE" id="PS51257">
    <property type="entry name" value="PROKAR_LIPOPROTEIN"/>
    <property type="match status" value="1"/>
</dbReference>
<dbReference type="RefSeq" id="WP_344236998.1">
    <property type="nucleotide sequence ID" value="NZ_BAAAHH010000002.1"/>
</dbReference>
<organism evidence="2 3">
    <name type="scientific">Actinocorallia libanotica</name>
    <dbReference type="NCBI Taxonomy" id="46162"/>
    <lineage>
        <taxon>Bacteria</taxon>
        <taxon>Bacillati</taxon>
        <taxon>Actinomycetota</taxon>
        <taxon>Actinomycetes</taxon>
        <taxon>Streptosporangiales</taxon>
        <taxon>Thermomonosporaceae</taxon>
        <taxon>Actinocorallia</taxon>
    </lineage>
</organism>
<evidence type="ECO:0000313" key="3">
    <source>
        <dbReference type="Proteomes" id="UP001500665"/>
    </source>
</evidence>
<dbReference type="EMBL" id="BAAAHH010000002">
    <property type="protein sequence ID" value="GAA0940090.1"/>
    <property type="molecule type" value="Genomic_DNA"/>
</dbReference>
<evidence type="ECO:0008006" key="4">
    <source>
        <dbReference type="Google" id="ProtNLM"/>
    </source>
</evidence>
<accession>A0ABN1QBV0</accession>
<keyword evidence="3" id="KW-1185">Reference proteome</keyword>
<sequence>MRKLFIMAAISLVALGCSAEKEARSAAPAKSQPSAVKSEELVEVQPKTKAAVREVAQTNFDAYATGDYGDSYDLWTESAKKFVTRQNYVKAYKLCPSIAEGVPFKISSIQLAPDRLSAKVRTTRTMGISVAASYTYVYENSEWRWQPDQKILAPYKAGRTPQQLAAAWQKDGRCAKK</sequence>
<proteinExistence type="predicted"/>